<name>A0A378UFA9_BERDE</name>
<dbReference type="CDD" id="cd01876">
    <property type="entry name" value="YihA_EngB"/>
    <property type="match status" value="1"/>
</dbReference>
<reference evidence="12 13" key="1">
    <citation type="submission" date="2018-06" db="EMBL/GenBank/DDBJ databases">
        <authorList>
            <consortium name="Pathogen Informatics"/>
            <person name="Doyle S."/>
        </authorList>
    </citation>
    <scope>NUCLEOTIDE SEQUENCE [LARGE SCALE GENOMIC DNA]</scope>
    <source>
        <strain evidence="12 13">NCTC10295</strain>
    </source>
</reference>
<dbReference type="SUPFAM" id="SSF52540">
    <property type="entry name" value="P-loop containing nucleoside triphosphate hydrolases"/>
    <property type="match status" value="1"/>
</dbReference>
<dbReference type="HAMAP" id="MF_00321">
    <property type="entry name" value="GTPase_EngB"/>
    <property type="match status" value="1"/>
</dbReference>
<accession>A0A378UFA9</accession>
<evidence type="ECO:0000256" key="9">
    <source>
        <dbReference type="ARBA" id="ARBA00023306"/>
    </source>
</evidence>
<keyword evidence="7 10" id="KW-0342">GTP-binding</keyword>
<evidence type="ECO:0000256" key="3">
    <source>
        <dbReference type="ARBA" id="ARBA00022618"/>
    </source>
</evidence>
<evidence type="ECO:0000259" key="11">
    <source>
        <dbReference type="PROSITE" id="PS51706"/>
    </source>
</evidence>
<dbReference type="InterPro" id="IPR019987">
    <property type="entry name" value="GTP-bd_ribosome_bio_YsxC"/>
</dbReference>
<dbReference type="InterPro" id="IPR030393">
    <property type="entry name" value="G_ENGB_dom"/>
</dbReference>
<evidence type="ECO:0000313" key="13">
    <source>
        <dbReference type="Proteomes" id="UP000254651"/>
    </source>
</evidence>
<keyword evidence="9 10" id="KW-0131">Cell cycle</keyword>
<dbReference type="FunFam" id="3.40.50.300:FF:000098">
    <property type="entry name" value="Probable GTP-binding protein EngB"/>
    <property type="match status" value="1"/>
</dbReference>
<feature type="domain" description="EngB-type G" evidence="11">
    <location>
        <begin position="22"/>
        <end position="198"/>
    </location>
</feature>
<evidence type="ECO:0000256" key="4">
    <source>
        <dbReference type="ARBA" id="ARBA00022723"/>
    </source>
</evidence>
<comment type="function">
    <text evidence="10">Necessary for normal cell division and for the maintenance of normal septation.</text>
</comment>
<dbReference type="RefSeq" id="WP_066081454.1">
    <property type="nucleotide sequence ID" value="NZ_CP181246.1"/>
</dbReference>
<dbReference type="Gene3D" id="3.40.50.300">
    <property type="entry name" value="P-loop containing nucleotide triphosphate hydrolases"/>
    <property type="match status" value="1"/>
</dbReference>
<dbReference type="GO" id="GO:0005829">
    <property type="term" value="C:cytosol"/>
    <property type="evidence" value="ECO:0007669"/>
    <property type="project" value="TreeGrafter"/>
</dbReference>
<dbReference type="NCBIfam" id="TIGR03598">
    <property type="entry name" value="GTPase_YsxC"/>
    <property type="match status" value="1"/>
</dbReference>
<keyword evidence="8 10" id="KW-0717">Septation</keyword>
<comment type="cofactor">
    <cofactor evidence="1">
        <name>Mg(2+)</name>
        <dbReference type="ChEBI" id="CHEBI:18420"/>
    </cofactor>
</comment>
<keyword evidence="6" id="KW-0460">Magnesium</keyword>
<evidence type="ECO:0000256" key="7">
    <source>
        <dbReference type="ARBA" id="ARBA00023134"/>
    </source>
</evidence>
<dbReference type="GO" id="GO:0000917">
    <property type="term" value="P:division septum assembly"/>
    <property type="evidence" value="ECO:0007669"/>
    <property type="project" value="UniProtKB-KW"/>
</dbReference>
<dbReference type="GO" id="GO:0046872">
    <property type="term" value="F:metal ion binding"/>
    <property type="evidence" value="ECO:0007669"/>
    <property type="project" value="UniProtKB-KW"/>
</dbReference>
<dbReference type="PANTHER" id="PTHR11649">
    <property type="entry name" value="MSS1/TRME-RELATED GTP-BINDING PROTEIN"/>
    <property type="match status" value="1"/>
</dbReference>
<gene>
    <name evidence="10 12" type="primary">engB</name>
    <name evidence="12" type="ORF">NCTC10295_00157</name>
</gene>
<evidence type="ECO:0000256" key="10">
    <source>
        <dbReference type="HAMAP-Rule" id="MF_00321"/>
    </source>
</evidence>
<sequence length="217" mass="24133">MNLFQNAKFFTTVNHLKDLPDTPAEIAFVGRSNAGKSSAINTLTNHVRLAYVSKTPGRTQHINFFELSGGSFMVDLPGYGYAQVPEAVRAHWVKLLGDYLQTRRQLVGLVLIMDARHPLKALDIQMLDFFHITGRPVHILLSKADKLSKNDQIKTLGAVKKALKPYMERQAVSVQLFSSLKKQGIEEVNQVVGGWFTAHQAELESMQPASSSETEAL</sequence>
<keyword evidence="3 10" id="KW-0132">Cell division</keyword>
<evidence type="ECO:0000256" key="1">
    <source>
        <dbReference type="ARBA" id="ARBA00001946"/>
    </source>
</evidence>
<dbReference type="InterPro" id="IPR006073">
    <property type="entry name" value="GTP-bd"/>
</dbReference>
<dbReference type="InterPro" id="IPR027417">
    <property type="entry name" value="P-loop_NTPase"/>
</dbReference>
<keyword evidence="5 10" id="KW-0547">Nucleotide-binding</keyword>
<dbReference type="PROSITE" id="PS51706">
    <property type="entry name" value="G_ENGB"/>
    <property type="match status" value="1"/>
</dbReference>
<proteinExistence type="inferred from homology"/>
<keyword evidence="13" id="KW-1185">Reference proteome</keyword>
<evidence type="ECO:0000256" key="8">
    <source>
        <dbReference type="ARBA" id="ARBA00023210"/>
    </source>
</evidence>
<comment type="similarity">
    <text evidence="2 10">Belongs to the TRAFAC class TrmE-Era-EngA-EngB-Septin-like GTPase superfamily. EngB GTPase family.</text>
</comment>
<organism evidence="12 13">
    <name type="scientific">Bergeriella denitrificans</name>
    <name type="common">Neisseria denitrificans</name>
    <dbReference type="NCBI Taxonomy" id="494"/>
    <lineage>
        <taxon>Bacteria</taxon>
        <taxon>Pseudomonadati</taxon>
        <taxon>Pseudomonadota</taxon>
        <taxon>Betaproteobacteria</taxon>
        <taxon>Neisseriales</taxon>
        <taxon>Neisseriaceae</taxon>
        <taxon>Bergeriella</taxon>
    </lineage>
</organism>
<protein>
    <recommendedName>
        <fullName evidence="10">Probable GTP-binding protein EngB</fullName>
    </recommendedName>
</protein>
<dbReference type="EMBL" id="UGQS01000001">
    <property type="protein sequence ID" value="STZ75433.1"/>
    <property type="molecule type" value="Genomic_DNA"/>
</dbReference>
<evidence type="ECO:0000256" key="2">
    <source>
        <dbReference type="ARBA" id="ARBA00009638"/>
    </source>
</evidence>
<dbReference type="AlphaFoldDB" id="A0A378UFA9"/>
<dbReference type="GO" id="GO:0005525">
    <property type="term" value="F:GTP binding"/>
    <property type="evidence" value="ECO:0007669"/>
    <property type="project" value="UniProtKB-UniRule"/>
</dbReference>
<evidence type="ECO:0000313" key="12">
    <source>
        <dbReference type="EMBL" id="STZ75433.1"/>
    </source>
</evidence>
<evidence type="ECO:0000256" key="5">
    <source>
        <dbReference type="ARBA" id="ARBA00022741"/>
    </source>
</evidence>
<keyword evidence="4" id="KW-0479">Metal-binding</keyword>
<dbReference type="PANTHER" id="PTHR11649:SF13">
    <property type="entry name" value="ENGB-TYPE G DOMAIN-CONTAINING PROTEIN"/>
    <property type="match status" value="1"/>
</dbReference>
<dbReference type="Pfam" id="PF01926">
    <property type="entry name" value="MMR_HSR1"/>
    <property type="match status" value="1"/>
</dbReference>
<dbReference type="Proteomes" id="UP000254651">
    <property type="component" value="Unassembled WGS sequence"/>
</dbReference>
<evidence type="ECO:0000256" key="6">
    <source>
        <dbReference type="ARBA" id="ARBA00022842"/>
    </source>
</evidence>